<accession>A0ABV5EN74</accession>
<dbReference type="RefSeq" id="WP_378715659.1">
    <property type="nucleotide sequence ID" value="NZ_JBHLHV010000001.1"/>
</dbReference>
<sequence>MWDGEEEPLEGGNASGGVVRVGDTVRIAWTTSTPSVVAFVEALREQGVDAPEPLGRDGAGRQVTEFVDGVLAIDAGPLDLGQLHRVGALVRRIHDAAAGFVAPADAIWETAIAAPGDELVCHNDLAPWNLVMGERWVFIDWDAAAPSTRLWDLAYAAQSFALGDPAEDLATAAQRLRSFIDGYGASAELRAQLPDAMSERVAAMHTLLEGSHRSGREPWATMYVEGHGAHWATVRDFVARHSLTWTRALTA</sequence>
<organism evidence="2 3">
    <name type="scientific">Microbacterium plantarum</name>
    <dbReference type="NCBI Taxonomy" id="1816425"/>
    <lineage>
        <taxon>Bacteria</taxon>
        <taxon>Bacillati</taxon>
        <taxon>Actinomycetota</taxon>
        <taxon>Actinomycetes</taxon>
        <taxon>Micrococcales</taxon>
        <taxon>Microbacteriaceae</taxon>
        <taxon>Microbacterium</taxon>
    </lineage>
</organism>
<dbReference type="InterPro" id="IPR011009">
    <property type="entry name" value="Kinase-like_dom_sf"/>
</dbReference>
<evidence type="ECO:0000259" key="1">
    <source>
        <dbReference type="Pfam" id="PF01636"/>
    </source>
</evidence>
<keyword evidence="3" id="KW-1185">Reference proteome</keyword>
<dbReference type="Pfam" id="PF01636">
    <property type="entry name" value="APH"/>
    <property type="match status" value="1"/>
</dbReference>
<dbReference type="InterPro" id="IPR002575">
    <property type="entry name" value="Aminoglycoside_PTrfase"/>
</dbReference>
<protein>
    <submittedName>
        <fullName evidence="2">Phosphotransferase</fullName>
    </submittedName>
</protein>
<comment type="caution">
    <text evidence="2">The sequence shown here is derived from an EMBL/GenBank/DDBJ whole genome shotgun (WGS) entry which is preliminary data.</text>
</comment>
<dbReference type="EMBL" id="JBHLHV010000001">
    <property type="protein sequence ID" value="MFB8891418.1"/>
    <property type="molecule type" value="Genomic_DNA"/>
</dbReference>
<dbReference type="Proteomes" id="UP001589643">
    <property type="component" value="Unassembled WGS sequence"/>
</dbReference>
<feature type="domain" description="Aminoglycoside phosphotransferase" evidence="1">
    <location>
        <begin position="114"/>
        <end position="185"/>
    </location>
</feature>
<dbReference type="Gene3D" id="3.90.1200.10">
    <property type="match status" value="1"/>
</dbReference>
<evidence type="ECO:0000313" key="2">
    <source>
        <dbReference type="EMBL" id="MFB8891418.1"/>
    </source>
</evidence>
<reference evidence="2 3" key="1">
    <citation type="submission" date="2024-08" db="EMBL/GenBank/DDBJ databases">
        <title>Heavy metals resistant antinobacteria isolated from wastewater.</title>
        <authorList>
            <person name="Roman Ponce B."/>
            <person name="Blanco Mercado M.A."/>
            <person name="Avila Aldana I.N."/>
            <person name="Morales Arrieta S."/>
        </authorList>
    </citation>
    <scope>NUCLEOTIDE SEQUENCE [LARGE SCALE GENOMIC DNA]</scope>
    <source>
        <strain evidence="3">sma-1</strain>
    </source>
</reference>
<dbReference type="SUPFAM" id="SSF56112">
    <property type="entry name" value="Protein kinase-like (PK-like)"/>
    <property type="match status" value="1"/>
</dbReference>
<evidence type="ECO:0000313" key="3">
    <source>
        <dbReference type="Proteomes" id="UP001589643"/>
    </source>
</evidence>
<name>A0ABV5EN74_9MICO</name>
<proteinExistence type="predicted"/>
<gene>
    <name evidence="2" type="ORF">AB7P39_01035</name>
</gene>